<dbReference type="RefSeq" id="WP_177192657.1">
    <property type="nucleotide sequence ID" value="NZ_FOOE01000006.1"/>
</dbReference>
<dbReference type="EMBL" id="FOOE01000006">
    <property type="protein sequence ID" value="SFF68100.1"/>
    <property type="molecule type" value="Genomic_DNA"/>
</dbReference>
<organism evidence="1 2">
    <name type="scientific">Clostridium cadaveris</name>
    <dbReference type="NCBI Taxonomy" id="1529"/>
    <lineage>
        <taxon>Bacteria</taxon>
        <taxon>Bacillati</taxon>
        <taxon>Bacillota</taxon>
        <taxon>Clostridia</taxon>
        <taxon>Eubacteriales</taxon>
        <taxon>Clostridiaceae</taxon>
        <taxon>Clostridium</taxon>
    </lineage>
</organism>
<gene>
    <name evidence="1" type="ORF">SAMN04487885_106116</name>
</gene>
<sequence length="50" mass="5990">MIKITVKYRNHEEKERLINKLSKECKVYKVSKEYGKPNALFKSVYVDLEV</sequence>
<name>A0A1I2KPD9_9CLOT</name>
<dbReference type="AlphaFoldDB" id="A0A1I2KPD9"/>
<dbReference type="STRING" id="1529.SAMN04487885_106116"/>
<accession>A0A1I2KPD9</accession>
<dbReference type="Proteomes" id="UP000182135">
    <property type="component" value="Unassembled WGS sequence"/>
</dbReference>
<keyword evidence="2" id="KW-1185">Reference proteome</keyword>
<evidence type="ECO:0000313" key="1">
    <source>
        <dbReference type="EMBL" id="SFF68100.1"/>
    </source>
</evidence>
<proteinExistence type="predicted"/>
<protein>
    <submittedName>
        <fullName evidence="1">Uncharacterized protein</fullName>
    </submittedName>
</protein>
<reference evidence="1 2" key="1">
    <citation type="submission" date="2016-10" db="EMBL/GenBank/DDBJ databases">
        <authorList>
            <person name="de Groot N.N."/>
        </authorList>
    </citation>
    <scope>NUCLEOTIDE SEQUENCE [LARGE SCALE GENOMIC DNA]</scope>
    <source>
        <strain evidence="1 2">NLAE-zl-G419</strain>
    </source>
</reference>
<evidence type="ECO:0000313" key="2">
    <source>
        <dbReference type="Proteomes" id="UP000182135"/>
    </source>
</evidence>